<dbReference type="SUPFAM" id="SSF57903">
    <property type="entry name" value="FYVE/PHD zinc finger"/>
    <property type="match status" value="1"/>
</dbReference>
<comment type="caution">
    <text evidence="2">The sequence shown here is derived from an EMBL/GenBank/DDBJ whole genome shotgun (WGS) entry which is preliminary data.</text>
</comment>
<dbReference type="InterPro" id="IPR011011">
    <property type="entry name" value="Znf_FYVE_PHD"/>
</dbReference>
<dbReference type="AlphaFoldDB" id="A0A2T7PNZ6"/>
<evidence type="ECO:0000256" key="1">
    <source>
        <dbReference type="SAM" id="MobiDB-lite"/>
    </source>
</evidence>
<reference evidence="2 3" key="1">
    <citation type="submission" date="2018-04" db="EMBL/GenBank/DDBJ databases">
        <title>The genome of golden apple snail Pomacea canaliculata provides insight into stress tolerance and invasive adaptation.</title>
        <authorList>
            <person name="Liu C."/>
            <person name="Liu B."/>
            <person name="Ren Y."/>
            <person name="Zhang Y."/>
            <person name="Wang H."/>
            <person name="Li S."/>
            <person name="Jiang F."/>
            <person name="Yin L."/>
            <person name="Zhang G."/>
            <person name="Qian W."/>
            <person name="Fan W."/>
        </authorList>
    </citation>
    <scope>NUCLEOTIDE SEQUENCE [LARGE SCALE GENOMIC DNA]</scope>
    <source>
        <strain evidence="2">SZHN2017</strain>
        <tissue evidence="2">Muscle</tissue>
    </source>
</reference>
<evidence type="ECO:0000313" key="3">
    <source>
        <dbReference type="Proteomes" id="UP000245119"/>
    </source>
</evidence>
<feature type="compositionally biased region" description="Polar residues" evidence="1">
    <location>
        <begin position="26"/>
        <end position="37"/>
    </location>
</feature>
<name>A0A2T7PNZ6_POMCA</name>
<proteinExistence type="predicted"/>
<dbReference type="Proteomes" id="UP000245119">
    <property type="component" value="Linkage Group LG3"/>
</dbReference>
<dbReference type="OrthoDB" id="436852at2759"/>
<evidence type="ECO:0000313" key="2">
    <source>
        <dbReference type="EMBL" id="PVD35142.1"/>
    </source>
</evidence>
<feature type="region of interest" description="Disordered" evidence="1">
    <location>
        <begin position="17"/>
        <end position="37"/>
    </location>
</feature>
<sequence>MVVRKKDGFTRFCVDLTSPRPRPSQPLKTQTTGEKQQGSVTSGLFALAYAHALCLGIRPEQLSFYEEYMWIHLSSCLSAGMLAPFLVLPCQRDTNGKELHGQMQEEVFCICRQPKLPQLPMISCDICEKWYHCRA</sequence>
<protein>
    <submittedName>
        <fullName evidence="2">Uncharacterized protein</fullName>
    </submittedName>
</protein>
<gene>
    <name evidence="2" type="ORF">C0Q70_06423</name>
</gene>
<dbReference type="Gene3D" id="3.30.40.10">
    <property type="entry name" value="Zinc/RING finger domain, C3HC4 (zinc finger)"/>
    <property type="match status" value="1"/>
</dbReference>
<keyword evidence="3" id="KW-1185">Reference proteome</keyword>
<organism evidence="2 3">
    <name type="scientific">Pomacea canaliculata</name>
    <name type="common">Golden apple snail</name>
    <dbReference type="NCBI Taxonomy" id="400727"/>
    <lineage>
        <taxon>Eukaryota</taxon>
        <taxon>Metazoa</taxon>
        <taxon>Spiralia</taxon>
        <taxon>Lophotrochozoa</taxon>
        <taxon>Mollusca</taxon>
        <taxon>Gastropoda</taxon>
        <taxon>Caenogastropoda</taxon>
        <taxon>Architaenioglossa</taxon>
        <taxon>Ampullarioidea</taxon>
        <taxon>Ampullariidae</taxon>
        <taxon>Pomacea</taxon>
    </lineage>
</organism>
<accession>A0A2T7PNZ6</accession>
<dbReference type="EMBL" id="PZQS01000003">
    <property type="protein sequence ID" value="PVD35142.1"/>
    <property type="molecule type" value="Genomic_DNA"/>
</dbReference>
<dbReference type="InterPro" id="IPR013083">
    <property type="entry name" value="Znf_RING/FYVE/PHD"/>
</dbReference>